<feature type="chain" id="PRO_5004018007" description="Secreted protein" evidence="2">
    <location>
        <begin position="30"/>
        <end position="240"/>
    </location>
</feature>
<dbReference type="Proteomes" id="UP000011760">
    <property type="component" value="Chromosome"/>
</dbReference>
<feature type="region of interest" description="Disordered" evidence="1">
    <location>
        <begin position="217"/>
        <end position="240"/>
    </location>
</feature>
<dbReference type="AlphaFoldDB" id="M1UTL6"/>
<feature type="compositionally biased region" description="Gly residues" evidence="1">
    <location>
        <begin position="231"/>
        <end position="240"/>
    </location>
</feature>
<name>M1UTL6_9CORY</name>
<evidence type="ECO:0000313" key="4">
    <source>
        <dbReference type="Proteomes" id="UP000011760"/>
    </source>
</evidence>
<dbReference type="PATRIC" id="fig|1121353.3.peg.1111"/>
<organism evidence="3 4">
    <name type="scientific">Corynebacterium callunae DSM 20147</name>
    <dbReference type="NCBI Taxonomy" id="1121353"/>
    <lineage>
        <taxon>Bacteria</taxon>
        <taxon>Bacillati</taxon>
        <taxon>Actinomycetota</taxon>
        <taxon>Actinomycetes</taxon>
        <taxon>Mycobacteriales</taxon>
        <taxon>Corynebacteriaceae</taxon>
        <taxon>Corynebacterium</taxon>
    </lineage>
</organism>
<dbReference type="RefSeq" id="WP_015650965.1">
    <property type="nucleotide sequence ID" value="NC_020506.1"/>
</dbReference>
<evidence type="ECO:0008006" key="5">
    <source>
        <dbReference type="Google" id="ProtNLM"/>
    </source>
</evidence>
<dbReference type="KEGG" id="ccn:H924_05430"/>
<dbReference type="HOGENOM" id="CLU_1154895_0_0_11"/>
<evidence type="ECO:0000256" key="1">
    <source>
        <dbReference type="SAM" id="MobiDB-lite"/>
    </source>
</evidence>
<dbReference type="eggNOG" id="ENOG5031QAG">
    <property type="taxonomic scope" value="Bacteria"/>
</dbReference>
<keyword evidence="2" id="KW-0732">Signal</keyword>
<keyword evidence="4" id="KW-1185">Reference proteome</keyword>
<feature type="signal peptide" evidence="2">
    <location>
        <begin position="1"/>
        <end position="29"/>
    </location>
</feature>
<proteinExistence type="predicted"/>
<evidence type="ECO:0000313" key="3">
    <source>
        <dbReference type="EMBL" id="AGG66532.1"/>
    </source>
</evidence>
<sequence>MNFPRALLAAAVVAATSCTVLLPLSSAQAATVKVDGDLCFISIGVQDMAAIRAELLQSDPLRLERIKAVIPGIDPELNLISLELRAQALERGTIKIEELSVAGQEAWSDFYLTGRQAGFTQNDLSALIISIAAPEFLAVQLDREFTPKLVGENSVSRVDAAEFVLQLEGYPAGLGVDLANSKYFNYAITTQVKNILAPGVSSFEVLVDGVTQPYDDCAAGRSENPDNPFNTGGGSSFGSS</sequence>
<protein>
    <recommendedName>
        <fullName evidence="5">Secreted protein</fullName>
    </recommendedName>
</protein>
<gene>
    <name evidence="3" type="ORF">H924_05430</name>
</gene>
<accession>M1UTL6</accession>
<evidence type="ECO:0000256" key="2">
    <source>
        <dbReference type="SAM" id="SignalP"/>
    </source>
</evidence>
<dbReference type="PROSITE" id="PS51257">
    <property type="entry name" value="PROKAR_LIPOPROTEIN"/>
    <property type="match status" value="1"/>
</dbReference>
<dbReference type="EMBL" id="CP004354">
    <property type="protein sequence ID" value="AGG66532.1"/>
    <property type="molecule type" value="Genomic_DNA"/>
</dbReference>
<reference evidence="3 4" key="1">
    <citation type="submission" date="2013-02" db="EMBL/GenBank/DDBJ databases">
        <title>The complete genome sequence of Corynebacterium callunae DSM 20147.</title>
        <authorList>
            <person name="Ruckert C."/>
            <person name="Albersmeier A."/>
            <person name="Kalinowski J."/>
        </authorList>
    </citation>
    <scope>NUCLEOTIDE SEQUENCE [LARGE SCALE GENOMIC DNA]</scope>
    <source>
        <strain evidence="3 4">DSM 20147</strain>
    </source>
</reference>